<reference evidence="1" key="1">
    <citation type="submission" date="2020-04" db="EMBL/GenBank/DDBJ databases">
        <authorList>
            <person name="Chiriac C."/>
            <person name="Salcher M."/>
            <person name="Ghai R."/>
            <person name="Kavagutti S V."/>
        </authorList>
    </citation>
    <scope>NUCLEOTIDE SEQUENCE</scope>
</reference>
<dbReference type="InterPro" id="IPR016181">
    <property type="entry name" value="Acyl_CoA_acyltransferase"/>
</dbReference>
<gene>
    <name evidence="1" type="ORF">UFOVP413_28</name>
</gene>
<evidence type="ECO:0008006" key="2">
    <source>
        <dbReference type="Google" id="ProtNLM"/>
    </source>
</evidence>
<protein>
    <recommendedName>
        <fullName evidence="2">RimL Acetyltransferases, including N-acetylases of ribosomal proteins</fullName>
    </recommendedName>
</protein>
<dbReference type="SUPFAM" id="SSF55729">
    <property type="entry name" value="Acyl-CoA N-acyltransferases (Nat)"/>
    <property type="match status" value="1"/>
</dbReference>
<accession>A0A6J5M7G3</accession>
<dbReference type="EMBL" id="LR796386">
    <property type="protein sequence ID" value="CAB4141066.1"/>
    <property type="molecule type" value="Genomic_DNA"/>
</dbReference>
<name>A0A6J5M7G3_9CAUD</name>
<organism evidence="1">
    <name type="scientific">uncultured Caudovirales phage</name>
    <dbReference type="NCBI Taxonomy" id="2100421"/>
    <lineage>
        <taxon>Viruses</taxon>
        <taxon>Duplodnaviria</taxon>
        <taxon>Heunggongvirae</taxon>
        <taxon>Uroviricota</taxon>
        <taxon>Caudoviricetes</taxon>
        <taxon>Peduoviridae</taxon>
        <taxon>Maltschvirus</taxon>
        <taxon>Maltschvirus maltsch</taxon>
    </lineage>
</organism>
<proteinExistence type="predicted"/>
<evidence type="ECO:0000313" key="1">
    <source>
        <dbReference type="EMBL" id="CAB4141066.1"/>
    </source>
</evidence>
<dbReference type="Gene3D" id="3.40.630.30">
    <property type="match status" value="1"/>
</dbReference>
<sequence length="150" mass="17571">MSKAFVHYPGTHESIDFFLQCAQELLPDLSGWTHKNAYCIVVIYERAPIAYVVYSKVTDRNLEMSIVTTNAHWCNRKVLRHLFHYPFMTNKVARVTATCRASNQKVTSMLDRLGFCREGLLFDWYEKNEHAALYGMIKENCKWLRQSEVN</sequence>